<dbReference type="Gene3D" id="3.50.50.60">
    <property type="entry name" value="FAD/NAD(P)-binding domain"/>
    <property type="match status" value="2"/>
</dbReference>
<organism evidence="8 9">
    <name type="scientific">Rhodocollybia butyracea</name>
    <dbReference type="NCBI Taxonomy" id="206335"/>
    <lineage>
        <taxon>Eukaryota</taxon>
        <taxon>Fungi</taxon>
        <taxon>Dikarya</taxon>
        <taxon>Basidiomycota</taxon>
        <taxon>Agaricomycotina</taxon>
        <taxon>Agaricomycetes</taxon>
        <taxon>Agaricomycetidae</taxon>
        <taxon>Agaricales</taxon>
        <taxon>Marasmiineae</taxon>
        <taxon>Omphalotaceae</taxon>
        <taxon>Rhodocollybia</taxon>
    </lineage>
</organism>
<comment type="caution">
    <text evidence="8">The sequence shown here is derived from an EMBL/GenBank/DDBJ whole genome shotgun (WGS) entry which is preliminary data.</text>
</comment>
<dbReference type="OrthoDB" id="66881at2759"/>
<evidence type="ECO:0000256" key="5">
    <source>
        <dbReference type="ARBA" id="ARBA00022857"/>
    </source>
</evidence>
<feature type="transmembrane region" description="Helical" evidence="7">
    <location>
        <begin position="90"/>
        <end position="107"/>
    </location>
</feature>
<accession>A0A9P5PYF4</accession>
<evidence type="ECO:0000256" key="3">
    <source>
        <dbReference type="ARBA" id="ARBA00022630"/>
    </source>
</evidence>
<dbReference type="Pfam" id="PF13450">
    <property type="entry name" value="NAD_binding_8"/>
    <property type="match status" value="1"/>
</dbReference>
<protein>
    <submittedName>
        <fullName evidence="8">Uncharacterized protein</fullName>
    </submittedName>
</protein>
<dbReference type="InterPro" id="IPR050775">
    <property type="entry name" value="FAD-binding_Monooxygenases"/>
</dbReference>
<evidence type="ECO:0000256" key="4">
    <source>
        <dbReference type="ARBA" id="ARBA00022827"/>
    </source>
</evidence>
<comment type="similarity">
    <text evidence="2">Belongs to the FAD-binding monooxygenase family.</text>
</comment>
<dbReference type="AlphaFoldDB" id="A0A9P5PYF4"/>
<keyword evidence="5" id="KW-0521">NADP</keyword>
<evidence type="ECO:0000256" key="7">
    <source>
        <dbReference type="SAM" id="Phobius"/>
    </source>
</evidence>
<dbReference type="PANTHER" id="PTHR43098">
    <property type="entry name" value="L-ORNITHINE N(5)-MONOOXYGENASE-RELATED"/>
    <property type="match status" value="1"/>
</dbReference>
<dbReference type="GO" id="GO:0050661">
    <property type="term" value="F:NADP binding"/>
    <property type="evidence" value="ECO:0007669"/>
    <property type="project" value="InterPro"/>
</dbReference>
<keyword evidence="3" id="KW-0285">Flavoprotein</keyword>
<evidence type="ECO:0000256" key="2">
    <source>
        <dbReference type="ARBA" id="ARBA00010139"/>
    </source>
</evidence>
<evidence type="ECO:0000256" key="6">
    <source>
        <dbReference type="ARBA" id="ARBA00023002"/>
    </source>
</evidence>
<dbReference type="Pfam" id="PF00743">
    <property type="entry name" value="FMO-like"/>
    <property type="match status" value="1"/>
</dbReference>
<dbReference type="GO" id="GO:0050660">
    <property type="term" value="F:flavin adenine dinucleotide binding"/>
    <property type="evidence" value="ECO:0007669"/>
    <property type="project" value="InterPro"/>
</dbReference>
<dbReference type="Proteomes" id="UP000772434">
    <property type="component" value="Unassembled WGS sequence"/>
</dbReference>
<proteinExistence type="inferred from homology"/>
<keyword evidence="7" id="KW-1133">Transmembrane helix</keyword>
<comment type="cofactor">
    <cofactor evidence="1">
        <name>FAD</name>
        <dbReference type="ChEBI" id="CHEBI:57692"/>
    </cofactor>
</comment>
<sequence>MAKSTAAALAELINAAPQDTLDGSASLDITDVHVKYAAETDKRMRADGSTQFADLSKIPELTYLANDPWVDHDVLNKQTPTIKNGDRVKFLVLGAGFGGLLFAVRLIKAGFKSEEIRLVDTAGGFGGTWYWNRYPGLMCDTEAYIYLPLLEETGYIPKNKYSYGPEIREYTNLIAEKWGLTDKAMFRTEMKTADWDEDSKCWAVTMQEMRGPKESNKPITIHAQFILVATGVLNFPQIPKLPGFNEFKGHHFHTSRWDYGYTGGEPGQNPALENLKDKRVALLGTGATAVQLVPQLAEWARELVVFQRTPSAVDSRGQRVTDITKWKEEVAFKEGWQCERMARFDSYTIGAPTGEDLVADGWTKSGTYHALIGGPSQGIVPLEKIPEYVTYLHSIDIKRMNRIRARVDELVQDKTTASNLKAWYPTWCKRPTFHDEYLPSFNRPNVRLVDTDGKGVERITEQGLVVNDQEYSVDLLILSTGYRVGSGSPADRANMVIKGRGGVDISDKWDESIATLHGVVSHDFPNLFFPGPSQASATPNYTHMLDQAAKHVAYIIAEGAKMAKVDNFSVEPTVEAEEGWSEQIMMGAGNFSALVGCTPSYLNREGEVNKQKPLEEQMKAARASIFPLGMLSYIETIEAWRNKGGLEGIEVKV</sequence>
<gene>
    <name evidence="8" type="ORF">BDP27DRAFT_1263725</name>
</gene>
<evidence type="ECO:0000313" key="9">
    <source>
        <dbReference type="Proteomes" id="UP000772434"/>
    </source>
</evidence>
<keyword evidence="6" id="KW-0560">Oxidoreductase</keyword>
<keyword evidence="7" id="KW-0472">Membrane</keyword>
<name>A0A9P5PYF4_9AGAR</name>
<evidence type="ECO:0000313" key="8">
    <source>
        <dbReference type="EMBL" id="KAF9070330.1"/>
    </source>
</evidence>
<dbReference type="EMBL" id="JADNRY010000041">
    <property type="protein sequence ID" value="KAF9070330.1"/>
    <property type="molecule type" value="Genomic_DNA"/>
</dbReference>
<keyword evidence="4" id="KW-0274">FAD</keyword>
<dbReference type="GO" id="GO:0004499">
    <property type="term" value="F:N,N-dimethylaniline monooxygenase activity"/>
    <property type="evidence" value="ECO:0007669"/>
    <property type="project" value="InterPro"/>
</dbReference>
<dbReference type="SUPFAM" id="SSF51905">
    <property type="entry name" value="FAD/NAD(P)-binding domain"/>
    <property type="match status" value="1"/>
</dbReference>
<dbReference type="InterPro" id="IPR020946">
    <property type="entry name" value="Flavin_mOase-like"/>
</dbReference>
<evidence type="ECO:0000256" key="1">
    <source>
        <dbReference type="ARBA" id="ARBA00001974"/>
    </source>
</evidence>
<dbReference type="InterPro" id="IPR036188">
    <property type="entry name" value="FAD/NAD-bd_sf"/>
</dbReference>
<dbReference type="PANTHER" id="PTHR43098:SF2">
    <property type="entry name" value="FAD-BINDING MONOOXYGENASE AUSB-RELATED"/>
    <property type="match status" value="1"/>
</dbReference>
<keyword evidence="9" id="KW-1185">Reference proteome</keyword>
<reference evidence="8" key="1">
    <citation type="submission" date="2020-11" db="EMBL/GenBank/DDBJ databases">
        <authorList>
            <consortium name="DOE Joint Genome Institute"/>
            <person name="Ahrendt S."/>
            <person name="Riley R."/>
            <person name="Andreopoulos W."/>
            <person name="Labutti K."/>
            <person name="Pangilinan J."/>
            <person name="Ruiz-Duenas F.J."/>
            <person name="Barrasa J.M."/>
            <person name="Sanchez-Garcia M."/>
            <person name="Camarero S."/>
            <person name="Miyauchi S."/>
            <person name="Serrano A."/>
            <person name="Linde D."/>
            <person name="Babiker R."/>
            <person name="Drula E."/>
            <person name="Ayuso-Fernandez I."/>
            <person name="Pacheco R."/>
            <person name="Padilla G."/>
            <person name="Ferreira P."/>
            <person name="Barriuso J."/>
            <person name="Kellner H."/>
            <person name="Castanera R."/>
            <person name="Alfaro M."/>
            <person name="Ramirez L."/>
            <person name="Pisabarro A.G."/>
            <person name="Kuo A."/>
            <person name="Tritt A."/>
            <person name="Lipzen A."/>
            <person name="He G."/>
            <person name="Yan M."/>
            <person name="Ng V."/>
            <person name="Cullen D."/>
            <person name="Martin F."/>
            <person name="Rosso M.-N."/>
            <person name="Henrissat B."/>
            <person name="Hibbett D."/>
            <person name="Martinez A.T."/>
            <person name="Grigoriev I.V."/>
        </authorList>
    </citation>
    <scope>NUCLEOTIDE SEQUENCE</scope>
    <source>
        <strain evidence="8">AH 40177</strain>
    </source>
</reference>
<keyword evidence="7" id="KW-0812">Transmembrane</keyword>